<sequence>MNSSNENVAGDDTNHVREYEAQMQTSADLSMPQEENATFMSTGQTEDEFMQGLVEFLDAPKPIQDTLMQETNETLATLIRSEKTGIPIPLPQDSVLGFEDSFSQTLSFPRQTSMAELQSTLTDTHIEKHVCADNMQQKKGEDRVQGGGTFPVEECMQCDELCKPMQTILEKLGTGIVDPGFDDLLTKIATHMQNDHARV</sequence>
<gene>
    <name evidence="1" type="ORF">DM02DRAFT_635703</name>
</gene>
<organism evidence="1 2">
    <name type="scientific">Periconia macrospinosa</name>
    <dbReference type="NCBI Taxonomy" id="97972"/>
    <lineage>
        <taxon>Eukaryota</taxon>
        <taxon>Fungi</taxon>
        <taxon>Dikarya</taxon>
        <taxon>Ascomycota</taxon>
        <taxon>Pezizomycotina</taxon>
        <taxon>Dothideomycetes</taxon>
        <taxon>Pleosporomycetidae</taxon>
        <taxon>Pleosporales</taxon>
        <taxon>Massarineae</taxon>
        <taxon>Periconiaceae</taxon>
        <taxon>Periconia</taxon>
    </lineage>
</organism>
<evidence type="ECO:0000313" key="2">
    <source>
        <dbReference type="Proteomes" id="UP000244855"/>
    </source>
</evidence>
<protein>
    <submittedName>
        <fullName evidence="1">Uncharacterized protein</fullName>
    </submittedName>
</protein>
<name>A0A2V1D1W5_9PLEO</name>
<reference evidence="1 2" key="1">
    <citation type="journal article" date="2018" name="Sci. Rep.">
        <title>Comparative genomics provides insights into the lifestyle and reveals functional heterogeneity of dark septate endophytic fungi.</title>
        <authorList>
            <person name="Knapp D.G."/>
            <person name="Nemeth J.B."/>
            <person name="Barry K."/>
            <person name="Hainaut M."/>
            <person name="Henrissat B."/>
            <person name="Johnson J."/>
            <person name="Kuo A."/>
            <person name="Lim J.H.P."/>
            <person name="Lipzen A."/>
            <person name="Nolan M."/>
            <person name="Ohm R.A."/>
            <person name="Tamas L."/>
            <person name="Grigoriev I.V."/>
            <person name="Spatafora J.W."/>
            <person name="Nagy L.G."/>
            <person name="Kovacs G.M."/>
        </authorList>
    </citation>
    <scope>NUCLEOTIDE SEQUENCE [LARGE SCALE GENOMIC DNA]</scope>
    <source>
        <strain evidence="1 2">DSE2036</strain>
    </source>
</reference>
<keyword evidence="2" id="KW-1185">Reference proteome</keyword>
<evidence type="ECO:0000313" key="1">
    <source>
        <dbReference type="EMBL" id="PVH92006.1"/>
    </source>
</evidence>
<dbReference type="AlphaFoldDB" id="A0A2V1D1W5"/>
<accession>A0A2V1D1W5</accession>
<dbReference type="Proteomes" id="UP000244855">
    <property type="component" value="Unassembled WGS sequence"/>
</dbReference>
<proteinExistence type="predicted"/>
<dbReference type="EMBL" id="KZ805738">
    <property type="protein sequence ID" value="PVH92006.1"/>
    <property type="molecule type" value="Genomic_DNA"/>
</dbReference>